<proteinExistence type="predicted"/>
<dbReference type="Proteomes" id="UP000218644">
    <property type="component" value="Unassembled WGS sequence"/>
</dbReference>
<protein>
    <submittedName>
        <fullName evidence="2">Uncharacterized protein</fullName>
    </submittedName>
</protein>
<dbReference type="AlphaFoldDB" id="A0A2A2ARE6"/>
<feature type="signal peptide" evidence="1">
    <location>
        <begin position="1"/>
        <end position="23"/>
    </location>
</feature>
<dbReference type="EMBL" id="NSJD01000007">
    <property type="protein sequence ID" value="PAT40327.1"/>
    <property type="molecule type" value="Genomic_DNA"/>
</dbReference>
<gene>
    <name evidence="2" type="ORF">CK623_06500</name>
</gene>
<feature type="chain" id="PRO_5012132397" evidence="1">
    <location>
        <begin position="24"/>
        <end position="232"/>
    </location>
</feature>
<organism evidence="2 3">
    <name type="scientific">Vandammella animalimorsus</name>
    <dbReference type="NCBI Taxonomy" id="2029117"/>
    <lineage>
        <taxon>Bacteria</taxon>
        <taxon>Pseudomonadati</taxon>
        <taxon>Pseudomonadota</taxon>
        <taxon>Betaproteobacteria</taxon>
        <taxon>Burkholderiales</taxon>
        <taxon>Comamonadaceae</taxon>
        <taxon>Vandammella</taxon>
    </lineage>
</organism>
<accession>A0A2A2ARE6</accession>
<evidence type="ECO:0000256" key="1">
    <source>
        <dbReference type="SAM" id="SignalP"/>
    </source>
</evidence>
<evidence type="ECO:0000313" key="3">
    <source>
        <dbReference type="Proteomes" id="UP000218644"/>
    </source>
</evidence>
<evidence type="ECO:0000313" key="2">
    <source>
        <dbReference type="EMBL" id="PAT40327.1"/>
    </source>
</evidence>
<reference evidence="2 3" key="1">
    <citation type="submission" date="2017-08" db="EMBL/GenBank/DDBJ databases">
        <title>WGS of Clinical strains of the CDC Group NO-1 linked to zoonotic infections in humans.</title>
        <authorList>
            <person name="Bernier A.-M."/>
            <person name="Bernard K."/>
        </authorList>
    </citation>
    <scope>NUCLEOTIDE SEQUENCE [LARGE SCALE GENOMIC DNA]</scope>
    <source>
        <strain evidence="2 3">NML79-0751</strain>
    </source>
</reference>
<sequence length="232" mass="25222">MKRMVLIGASVLSILFGTQPAQAQSAWVPDLGYTMTAGFAYANAAAELSKGDLGTGSRRAAPEQPQILQPLSILWGSDINDAAEKMTQAMPAEYREAGSRLYASAGRGYTEIPGNSHKTPTLPAATAFMIASSYMVYHGRLLDGSALQQLTRQLEGEARARPDSWGQLSRAQMKDKYLEYIILGMMQYQAVQKNDRASIERLRGSAKDLLEAVFHAPADTLQIGADGLRLPR</sequence>
<comment type="caution">
    <text evidence="2">The sequence shown here is derived from an EMBL/GenBank/DDBJ whole genome shotgun (WGS) entry which is preliminary data.</text>
</comment>
<dbReference type="RefSeq" id="WP_095556839.1">
    <property type="nucleotide sequence ID" value="NZ_NSJD01000007.1"/>
</dbReference>
<dbReference type="Pfam" id="PF20388">
    <property type="entry name" value="DUF6683"/>
    <property type="match status" value="1"/>
</dbReference>
<keyword evidence="1" id="KW-0732">Signal</keyword>
<name>A0A2A2ARE6_9BURK</name>
<dbReference type="InterPro" id="IPR046505">
    <property type="entry name" value="DUF6683"/>
</dbReference>